<dbReference type="CDD" id="cd09212">
    <property type="entry name" value="PUB"/>
    <property type="match status" value="1"/>
</dbReference>
<dbReference type="Pfam" id="PF21388">
    <property type="entry name" value="SPATA2_PUB-like"/>
    <property type="match status" value="1"/>
</dbReference>
<dbReference type="STRING" id="35570.A0A1I8P0Z8"/>
<evidence type="ECO:0000313" key="7">
    <source>
        <dbReference type="EnsemblMetazoa" id="SCAU003863-PA"/>
    </source>
</evidence>
<dbReference type="EnsemblMetazoa" id="SCAU003863-RA">
    <property type="protein sequence ID" value="SCAU003863-PA"/>
    <property type="gene ID" value="SCAU003863"/>
</dbReference>
<dbReference type="PANTHER" id="PTHR15326">
    <property type="entry name" value="SPERMATOGENESIS-ASSOCIATED PROTEIN 2/TAMOZHENNIC"/>
    <property type="match status" value="1"/>
</dbReference>
<proteinExistence type="predicted"/>
<feature type="compositionally biased region" description="Low complexity" evidence="5">
    <location>
        <begin position="614"/>
        <end position="626"/>
    </location>
</feature>
<keyword evidence="8" id="KW-1185">Reference proteome</keyword>
<feature type="compositionally biased region" description="Low complexity" evidence="5">
    <location>
        <begin position="761"/>
        <end position="771"/>
    </location>
</feature>
<dbReference type="KEGG" id="scac:106088426"/>
<feature type="compositionally biased region" description="Low complexity" evidence="5">
    <location>
        <begin position="821"/>
        <end position="847"/>
    </location>
</feature>
<dbReference type="Gene3D" id="2.30.30.380">
    <property type="entry name" value="Zn-finger domain of Sec23/24"/>
    <property type="match status" value="1"/>
</dbReference>
<dbReference type="Proteomes" id="UP000095300">
    <property type="component" value="Unassembled WGS sequence"/>
</dbReference>
<dbReference type="InterPro" id="IPR036339">
    <property type="entry name" value="PUB-like_dom_sf"/>
</dbReference>
<evidence type="ECO:0000256" key="4">
    <source>
        <dbReference type="PROSITE-ProRule" id="PRU00322"/>
    </source>
</evidence>
<feature type="compositionally biased region" description="Polar residues" evidence="5">
    <location>
        <begin position="655"/>
        <end position="664"/>
    </location>
</feature>
<dbReference type="GO" id="GO:0005737">
    <property type="term" value="C:cytoplasm"/>
    <property type="evidence" value="ECO:0007669"/>
    <property type="project" value="TreeGrafter"/>
</dbReference>
<dbReference type="InterPro" id="IPR048839">
    <property type="entry name" value="SPATA2_PUB-like"/>
</dbReference>
<dbReference type="InterPro" id="IPR036443">
    <property type="entry name" value="Znf_RanBP2_sf"/>
</dbReference>
<feature type="region of interest" description="Disordered" evidence="5">
    <location>
        <begin position="600"/>
        <end position="664"/>
    </location>
</feature>
<dbReference type="AlphaFoldDB" id="A0A1I8P0Z8"/>
<feature type="domain" description="RanBP2-type" evidence="6">
    <location>
        <begin position="883"/>
        <end position="912"/>
    </location>
</feature>
<dbReference type="SUPFAM" id="SSF143503">
    <property type="entry name" value="PUG domain-like"/>
    <property type="match status" value="1"/>
</dbReference>
<evidence type="ECO:0000256" key="1">
    <source>
        <dbReference type="ARBA" id="ARBA00022723"/>
    </source>
</evidence>
<dbReference type="VEuPathDB" id="VectorBase:SCAU003863"/>
<feature type="region of interest" description="Disordered" evidence="5">
    <location>
        <begin position="728"/>
        <end position="861"/>
    </location>
</feature>
<dbReference type="EnsemblMetazoa" id="SCAU003863-RB">
    <property type="protein sequence ID" value="SCAU003863-PB"/>
    <property type="gene ID" value="SCAU003863"/>
</dbReference>
<organism evidence="7 8">
    <name type="scientific">Stomoxys calcitrans</name>
    <name type="common">Stable fly</name>
    <name type="synonym">Conops calcitrans</name>
    <dbReference type="NCBI Taxonomy" id="35570"/>
    <lineage>
        <taxon>Eukaryota</taxon>
        <taxon>Metazoa</taxon>
        <taxon>Ecdysozoa</taxon>
        <taxon>Arthropoda</taxon>
        <taxon>Hexapoda</taxon>
        <taxon>Insecta</taxon>
        <taxon>Pterygota</taxon>
        <taxon>Neoptera</taxon>
        <taxon>Endopterygota</taxon>
        <taxon>Diptera</taxon>
        <taxon>Brachycera</taxon>
        <taxon>Muscomorpha</taxon>
        <taxon>Muscoidea</taxon>
        <taxon>Muscidae</taxon>
        <taxon>Stomoxys</taxon>
    </lineage>
</organism>
<gene>
    <name evidence="7" type="primary">106088426</name>
</gene>
<dbReference type="InterPro" id="IPR001876">
    <property type="entry name" value="Znf_RanBP2"/>
</dbReference>
<name>A0A1I8P0Z8_STOCA</name>
<dbReference type="PANTHER" id="PTHR15326:SF2">
    <property type="entry name" value="PROTEIN TAMOZHENNIC"/>
    <property type="match status" value="1"/>
</dbReference>
<dbReference type="PROSITE" id="PS01358">
    <property type="entry name" value="ZF_RANBP2_1"/>
    <property type="match status" value="1"/>
</dbReference>
<feature type="compositionally biased region" description="Polar residues" evidence="5">
    <location>
        <begin position="731"/>
        <end position="740"/>
    </location>
</feature>
<keyword evidence="3" id="KW-0862">Zinc</keyword>
<keyword evidence="2 4" id="KW-0863">Zinc-finger</keyword>
<evidence type="ECO:0000259" key="6">
    <source>
        <dbReference type="PROSITE" id="PS50199"/>
    </source>
</evidence>
<dbReference type="EnsemblMetazoa" id="SCAU003863-RC">
    <property type="protein sequence ID" value="SCAU003863-PC"/>
    <property type="gene ID" value="SCAU003863"/>
</dbReference>
<sequence>MSDFLPRDILPDLWDEILKLHWTYLETEESIQKLEERKKLEGCLKELLCMVQHDRKFFLPETALVLKNSIREVGNFNGQKAISAFEAISQYANNLFTKPWRKEFRILKMYSGFFQHEIKTNLIDAEKLFEAMGYRRLSDDTLILDGPICPDQVTNVSRDAMTAYVELQIMKNVYMALDANGMTTTWLDIFRYREKHVGGISQAIKDLIYAYEEKRYRIREKALASDNYGYIDVQGPTNYGSTRPTQCQCGNVQYQVPQMHRQRMTNGTSCCSHDMQHQRSHPMFNSMNYSTSNYTHHQGGMGGGHLPHSRSLEHYNEPANVHQHPMLPQRHSFDHQQQNCAASSHLQHPNYGQQQRLHNSIQQQHQYYRNPTQNFYESPYDCIDDNSLGGSSISYAAVAASSTAGGGVDMPGNSAPMGYNINGATYAKPYNVSGNRFPLPYSISNQLSVSHGGLEHAYVPDNHMYAQVAKAPQGYMMNSASGVASGGIGAYGTHPQNRSVAAAMQNSVPLSAKSVPQHRQHYLSEQLIDFDDPPIIPPPPAEQFDPYHQQYIHDVNKTKRSNKMSETEMNMPSNYNQVRDLTYGHVPEDMYVYAKPIPKENRQAHKASHSAMEKSSYARKISASSSERGGGDSTDFNYESANDDFSMIPRHHQHSPTQFSKNQDGVGSYESWNYVFQNLERTSYTKDLGEREDLLVKSLDLDSMNITNDTTAPSQASSVEKRRSFYRETDNNPTVQNPQHSKQKPSKTFEAASVTKRDVANTTPPSNTNNTKQKPHLDNKQKIKSSLKQTTVSSLSSNTKQLANSNKKITNLPKINDNKSKTNNNDNNNSHSAVGVGVSGSSSSNSKPSKKSALTSTQNTAKIRPPEVTVAMAATAPANIVTAKNEWSCRSCTFINPDTTRICEICCRTKDNNLNGGPSGTKATQSVNHTTPTCV</sequence>
<dbReference type="PROSITE" id="PS50199">
    <property type="entry name" value="ZF_RANBP2_2"/>
    <property type="match status" value="1"/>
</dbReference>
<accession>A0A1I8P0Z8</accession>
<evidence type="ECO:0000313" key="8">
    <source>
        <dbReference type="Proteomes" id="UP000095300"/>
    </source>
</evidence>
<evidence type="ECO:0000256" key="5">
    <source>
        <dbReference type="SAM" id="MobiDB-lite"/>
    </source>
</evidence>
<dbReference type="Gene3D" id="1.20.58.2190">
    <property type="match status" value="1"/>
</dbReference>
<dbReference type="OrthoDB" id="9837000at2759"/>
<reference evidence="7" key="2">
    <citation type="submission" date="2020-05" db="UniProtKB">
        <authorList>
            <consortium name="EnsemblMetazoa"/>
        </authorList>
    </citation>
    <scope>IDENTIFICATION</scope>
    <source>
        <strain evidence="7">USDA</strain>
    </source>
</reference>
<keyword evidence="1" id="KW-0479">Metal-binding</keyword>
<reference evidence="8" key="1">
    <citation type="submission" date="2015-05" db="EMBL/GenBank/DDBJ databases">
        <authorList>
            <person name="Wilson R.K."/>
            <person name="Warren W.C."/>
            <person name="Olafson P."/>
        </authorList>
    </citation>
    <scope>NUCLEOTIDE SEQUENCE [LARGE SCALE GENOMIC DNA]</scope>
    <source>
        <strain evidence="8">USDA</strain>
    </source>
</reference>
<dbReference type="SUPFAM" id="SSF90209">
    <property type="entry name" value="Ran binding protein zinc finger-like"/>
    <property type="match status" value="1"/>
</dbReference>
<dbReference type="GO" id="GO:0008270">
    <property type="term" value="F:zinc ion binding"/>
    <property type="evidence" value="ECO:0007669"/>
    <property type="project" value="UniProtKB-KW"/>
</dbReference>
<protein>
    <recommendedName>
        <fullName evidence="6">RanBP2-type domain-containing protein</fullName>
    </recommendedName>
</protein>
<feature type="compositionally biased region" description="Polar residues" evidence="5">
    <location>
        <begin position="784"/>
        <end position="809"/>
    </location>
</feature>
<evidence type="ECO:0000256" key="2">
    <source>
        <dbReference type="ARBA" id="ARBA00022771"/>
    </source>
</evidence>
<evidence type="ECO:0000256" key="3">
    <source>
        <dbReference type="ARBA" id="ARBA00022833"/>
    </source>
</evidence>